<name>A0A0E9UB58_ANGAN</name>
<reference evidence="1" key="2">
    <citation type="journal article" date="2015" name="Fish Shellfish Immunol.">
        <title>Early steps in the European eel (Anguilla anguilla)-Vibrio vulnificus interaction in the gills: Role of the RtxA13 toxin.</title>
        <authorList>
            <person name="Callol A."/>
            <person name="Pajuelo D."/>
            <person name="Ebbesson L."/>
            <person name="Teles M."/>
            <person name="MacKenzie S."/>
            <person name="Amaro C."/>
        </authorList>
    </citation>
    <scope>NUCLEOTIDE SEQUENCE</scope>
</reference>
<proteinExistence type="predicted"/>
<protein>
    <submittedName>
        <fullName evidence="1">Uncharacterized protein</fullName>
    </submittedName>
</protein>
<dbReference type="AlphaFoldDB" id="A0A0E9UB58"/>
<reference evidence="1" key="1">
    <citation type="submission" date="2014-11" db="EMBL/GenBank/DDBJ databases">
        <authorList>
            <person name="Amaro Gonzalez C."/>
        </authorList>
    </citation>
    <scope>NUCLEOTIDE SEQUENCE</scope>
</reference>
<organism evidence="1">
    <name type="scientific">Anguilla anguilla</name>
    <name type="common">European freshwater eel</name>
    <name type="synonym">Muraena anguilla</name>
    <dbReference type="NCBI Taxonomy" id="7936"/>
    <lineage>
        <taxon>Eukaryota</taxon>
        <taxon>Metazoa</taxon>
        <taxon>Chordata</taxon>
        <taxon>Craniata</taxon>
        <taxon>Vertebrata</taxon>
        <taxon>Euteleostomi</taxon>
        <taxon>Actinopterygii</taxon>
        <taxon>Neopterygii</taxon>
        <taxon>Teleostei</taxon>
        <taxon>Anguilliformes</taxon>
        <taxon>Anguillidae</taxon>
        <taxon>Anguilla</taxon>
    </lineage>
</organism>
<accession>A0A0E9UB58</accession>
<dbReference type="EMBL" id="GBXM01046157">
    <property type="protein sequence ID" value="JAH62420.1"/>
    <property type="molecule type" value="Transcribed_RNA"/>
</dbReference>
<sequence>MSIKIKNTADGFSDILPYATSALVTCFSTLHVDYVIDLLAACK</sequence>
<evidence type="ECO:0000313" key="1">
    <source>
        <dbReference type="EMBL" id="JAH62420.1"/>
    </source>
</evidence>